<dbReference type="Proteomes" id="UP001592582">
    <property type="component" value="Unassembled WGS sequence"/>
</dbReference>
<organism evidence="3 4">
    <name type="scientific">Streptacidiphilus alkalitolerans</name>
    <dbReference type="NCBI Taxonomy" id="3342712"/>
    <lineage>
        <taxon>Bacteria</taxon>
        <taxon>Bacillati</taxon>
        <taxon>Actinomycetota</taxon>
        <taxon>Actinomycetes</taxon>
        <taxon>Kitasatosporales</taxon>
        <taxon>Streptomycetaceae</taxon>
        <taxon>Streptacidiphilus</taxon>
    </lineage>
</organism>
<dbReference type="EMBL" id="JBHEZX010000010">
    <property type="protein sequence ID" value="MFC1412252.1"/>
    <property type="molecule type" value="Genomic_DNA"/>
</dbReference>
<dbReference type="SUPFAM" id="SSF51735">
    <property type="entry name" value="NAD(P)-binding Rossmann-fold domains"/>
    <property type="match status" value="1"/>
</dbReference>
<comment type="caution">
    <text evidence="3">The sequence shown here is derived from an EMBL/GenBank/DDBJ whole genome shotgun (WGS) entry which is preliminary data.</text>
</comment>
<proteinExistence type="inferred from homology"/>
<evidence type="ECO:0000313" key="4">
    <source>
        <dbReference type="Proteomes" id="UP001592582"/>
    </source>
</evidence>
<name>A0ABV6VF89_9ACTN</name>
<dbReference type="NCBIfam" id="NF006073">
    <property type="entry name" value="PRK08219.1"/>
    <property type="match status" value="1"/>
</dbReference>
<dbReference type="InterPro" id="IPR036291">
    <property type="entry name" value="NAD(P)-bd_dom_sf"/>
</dbReference>
<dbReference type="Gene3D" id="3.40.50.720">
    <property type="entry name" value="NAD(P)-binding Rossmann-like Domain"/>
    <property type="match status" value="1"/>
</dbReference>
<protein>
    <submittedName>
        <fullName evidence="3">SDR family oxidoreductase</fullName>
    </submittedName>
</protein>
<sequence length="229" mass="24134">MATHLITGAGSGIGAAVAARLAARGDELWLLARDANRAAVLRKLYPGANTLIGDLAVPDRLSWALGQQTQPVRLDSLLHIAGVVDLGLVGDLGTKVWNRTLAVNLVAPAELTRLFLPTLRVTRGHVVFVNSGAGLTAHPEWGVYAASKFGLRALADSLRGEERGNGVRVTSVYPGRTATPMQEKVHAQEGKPYDAAAWIDPESVATAIVTALDLPRDATITDLTVRPGG</sequence>
<dbReference type="PRINTS" id="PR00081">
    <property type="entry name" value="GDHRDH"/>
</dbReference>
<keyword evidence="2" id="KW-0560">Oxidoreductase</keyword>
<evidence type="ECO:0000256" key="2">
    <source>
        <dbReference type="ARBA" id="ARBA00023002"/>
    </source>
</evidence>
<gene>
    <name evidence="3" type="ORF">ACEZDG_23570</name>
</gene>
<accession>A0ABV6VF89</accession>
<dbReference type="Pfam" id="PF00106">
    <property type="entry name" value="adh_short"/>
    <property type="match status" value="1"/>
</dbReference>
<dbReference type="RefSeq" id="WP_380512770.1">
    <property type="nucleotide sequence ID" value="NZ_JBHEZX010000010.1"/>
</dbReference>
<keyword evidence="4" id="KW-1185">Reference proteome</keyword>
<dbReference type="PROSITE" id="PS00061">
    <property type="entry name" value="ADH_SHORT"/>
    <property type="match status" value="1"/>
</dbReference>
<dbReference type="InterPro" id="IPR020904">
    <property type="entry name" value="Sc_DH/Rdtase_CS"/>
</dbReference>
<reference evidence="3 4" key="1">
    <citation type="submission" date="2024-09" db="EMBL/GenBank/DDBJ databases">
        <authorList>
            <person name="Lee S.D."/>
        </authorList>
    </citation>
    <scope>NUCLEOTIDE SEQUENCE [LARGE SCALE GENOMIC DNA]</scope>
    <source>
        <strain evidence="3 4">N1-1</strain>
    </source>
</reference>
<dbReference type="PANTHER" id="PTHR44196">
    <property type="entry name" value="DEHYDROGENASE/REDUCTASE SDR FAMILY MEMBER 7B"/>
    <property type="match status" value="1"/>
</dbReference>
<evidence type="ECO:0000256" key="1">
    <source>
        <dbReference type="ARBA" id="ARBA00006484"/>
    </source>
</evidence>
<dbReference type="InterPro" id="IPR002347">
    <property type="entry name" value="SDR_fam"/>
</dbReference>
<dbReference type="PANTHER" id="PTHR44196:SF1">
    <property type="entry name" value="DEHYDROGENASE_REDUCTASE SDR FAMILY MEMBER 7B"/>
    <property type="match status" value="1"/>
</dbReference>
<comment type="similarity">
    <text evidence="1">Belongs to the short-chain dehydrogenases/reductases (SDR) family.</text>
</comment>
<evidence type="ECO:0000313" key="3">
    <source>
        <dbReference type="EMBL" id="MFC1412252.1"/>
    </source>
</evidence>